<accession>G8QXC4</accession>
<organism evidence="1 2">
    <name type="scientific">Sphaerochaeta pleomorpha (strain ATCC BAA-1885 / DSM 22778 / Grapes)</name>
    <dbReference type="NCBI Taxonomy" id="158190"/>
    <lineage>
        <taxon>Bacteria</taxon>
        <taxon>Pseudomonadati</taxon>
        <taxon>Spirochaetota</taxon>
        <taxon>Spirochaetia</taxon>
        <taxon>Spirochaetales</taxon>
        <taxon>Sphaerochaetaceae</taxon>
        <taxon>Sphaerochaeta</taxon>
    </lineage>
</organism>
<keyword evidence="2" id="KW-1185">Reference proteome</keyword>
<protein>
    <submittedName>
        <fullName evidence="1">Uncharacterized protein</fullName>
    </submittedName>
</protein>
<reference evidence="1 2" key="1">
    <citation type="submission" date="2011-11" db="EMBL/GenBank/DDBJ databases">
        <title>Complete sequence of Spirochaeta sp. grapes.</title>
        <authorList>
            <consortium name="US DOE Joint Genome Institute"/>
            <person name="Lucas S."/>
            <person name="Han J."/>
            <person name="Lapidus A."/>
            <person name="Cheng J.-F."/>
            <person name="Goodwin L."/>
            <person name="Pitluck S."/>
            <person name="Peters L."/>
            <person name="Ovchinnikova G."/>
            <person name="Munk A.C."/>
            <person name="Detter J.C."/>
            <person name="Han C."/>
            <person name="Tapia R."/>
            <person name="Land M."/>
            <person name="Hauser L."/>
            <person name="Kyrpides N."/>
            <person name="Ivanova N."/>
            <person name="Pagani I."/>
            <person name="Ritalahtilisa K."/>
            <person name="Loeffler F."/>
            <person name="Woyke T."/>
        </authorList>
    </citation>
    <scope>NUCLEOTIDE SEQUENCE [LARGE SCALE GENOMIC DNA]</scope>
    <source>
        <strain evidence="2">ATCC BAA-1885 / DSM 22778 / Grapes</strain>
    </source>
</reference>
<gene>
    <name evidence="1" type="ordered locus">SpiGrapes_0575</name>
</gene>
<evidence type="ECO:0000313" key="2">
    <source>
        <dbReference type="Proteomes" id="UP000005632"/>
    </source>
</evidence>
<proteinExistence type="predicted"/>
<dbReference type="Proteomes" id="UP000005632">
    <property type="component" value="Chromosome"/>
</dbReference>
<dbReference type="EMBL" id="CP003155">
    <property type="protein sequence ID" value="AEV28425.1"/>
    <property type="molecule type" value="Genomic_DNA"/>
</dbReference>
<dbReference type="AlphaFoldDB" id="G8QXC4"/>
<evidence type="ECO:0000313" key="1">
    <source>
        <dbReference type="EMBL" id="AEV28425.1"/>
    </source>
</evidence>
<dbReference type="HOGENOM" id="CLU_2525831_0_0_12"/>
<dbReference type="KEGG" id="sgp:SpiGrapes_0575"/>
<sequence>MAGFAELEGCDAFGNNYDAPANGSSALIQLIVFPYLPNGYHSIIDPLFGKQQIFNFGGNECLIIKVSFLNRMCSICPAGKSLGK</sequence>
<name>G8QXC4_SPHPG</name>